<feature type="binding site" evidence="9">
    <location>
        <position position="212"/>
    </location>
    <ligand>
        <name>Ca(2+)</name>
        <dbReference type="ChEBI" id="CHEBI:29108"/>
        <label>2</label>
    </ligand>
</feature>
<feature type="disulfide bond" evidence="11">
    <location>
        <begin position="41"/>
        <end position="287"/>
    </location>
</feature>
<evidence type="ECO:0000256" key="3">
    <source>
        <dbReference type="ARBA" id="ARBA00022617"/>
    </source>
</evidence>
<dbReference type="InterPro" id="IPR019794">
    <property type="entry name" value="Peroxidases_AS"/>
</dbReference>
<evidence type="ECO:0000256" key="11">
    <source>
        <dbReference type="PIRSR" id="PIRSR601621-4"/>
    </source>
</evidence>
<dbReference type="AlphaFoldDB" id="A0A9P4QZL1"/>
<dbReference type="GO" id="GO:0000302">
    <property type="term" value="P:response to reactive oxygen species"/>
    <property type="evidence" value="ECO:0007669"/>
    <property type="project" value="TreeGrafter"/>
</dbReference>
<dbReference type="PANTHER" id="PTHR31356:SF66">
    <property type="entry name" value="CATALASE-PEROXIDASE"/>
    <property type="match status" value="1"/>
</dbReference>
<organism evidence="15 16">
    <name type="scientific">Polyplosphaeria fusca</name>
    <dbReference type="NCBI Taxonomy" id="682080"/>
    <lineage>
        <taxon>Eukaryota</taxon>
        <taxon>Fungi</taxon>
        <taxon>Dikarya</taxon>
        <taxon>Ascomycota</taxon>
        <taxon>Pezizomycotina</taxon>
        <taxon>Dothideomycetes</taxon>
        <taxon>Pleosporomycetidae</taxon>
        <taxon>Pleosporales</taxon>
        <taxon>Tetraplosphaeriaceae</taxon>
        <taxon>Polyplosphaeria</taxon>
    </lineage>
</organism>
<keyword evidence="5 12" id="KW-0560">Oxidoreductase</keyword>
<keyword evidence="2 12" id="KW-0575">Peroxidase</keyword>
<proteinExistence type="inferred from homology"/>
<evidence type="ECO:0000256" key="10">
    <source>
        <dbReference type="PIRSR" id="PIRSR601621-3"/>
    </source>
</evidence>
<dbReference type="GO" id="GO:0046872">
    <property type="term" value="F:metal ion binding"/>
    <property type="evidence" value="ECO:0007669"/>
    <property type="project" value="UniProtKB-UniRule"/>
</dbReference>
<gene>
    <name evidence="15" type="ORF">EJ04DRAFT_511569</name>
</gene>
<evidence type="ECO:0000256" key="7">
    <source>
        <dbReference type="ARBA" id="ARBA00023180"/>
    </source>
</evidence>
<feature type="binding site" evidence="9">
    <location>
        <position position="76"/>
    </location>
    <ligand>
        <name>Ca(2+)</name>
        <dbReference type="ChEBI" id="CHEBI:29108"/>
        <label>1</label>
    </ligand>
</feature>
<dbReference type="Gene3D" id="1.10.520.10">
    <property type="match status" value="1"/>
</dbReference>
<evidence type="ECO:0000259" key="14">
    <source>
        <dbReference type="PROSITE" id="PS50873"/>
    </source>
</evidence>
<dbReference type="GO" id="GO:0042744">
    <property type="term" value="P:hydrogen peroxide catabolic process"/>
    <property type="evidence" value="ECO:0007669"/>
    <property type="project" value="TreeGrafter"/>
</dbReference>
<evidence type="ECO:0000256" key="1">
    <source>
        <dbReference type="ARBA" id="ARBA00006089"/>
    </source>
</evidence>
<evidence type="ECO:0000256" key="2">
    <source>
        <dbReference type="ARBA" id="ARBA00022559"/>
    </source>
</evidence>
<keyword evidence="13" id="KW-0732">Signal</keyword>
<feature type="binding site" evidence="9">
    <location>
        <position position="93"/>
    </location>
    <ligand>
        <name>Ca(2+)</name>
        <dbReference type="ChEBI" id="CHEBI:29108"/>
        <label>1</label>
    </ligand>
</feature>
<feature type="disulfide bond" evidence="11">
    <location>
        <begin position="62"/>
        <end position="139"/>
    </location>
</feature>
<sequence length="311" mass="32709">MRVTNVLLLATTASAISFPDVSSITSLFARKNGGDGGNKQCPAVWSSVSTTLTAKFLENGQCNKFARAAIRAVFHDCGAWKTTLGATAGCDGSLVFETGRDENNGLQEIVGYLQGLASQFQVSVADMIVFAGNHAIVTCPGGSRVKTWIGRTPATAAGPGGLLPPVTDSAANLSALFIAKGFDDRELAALLGAHTTSTQDFVDPAKAGQAQDSTPGIWDVKYYAQTLNPPQGVFVFPSDTKLANYGNVGKEFKGFVDNQGKWSGKFADAMGKMTLFGSAGTSNMADCTDSLPKSTNIKREMKALPMFAPRN</sequence>
<evidence type="ECO:0000313" key="16">
    <source>
        <dbReference type="Proteomes" id="UP000799444"/>
    </source>
</evidence>
<comment type="cofactor">
    <cofactor evidence="9 12">
        <name>Ca(2+)</name>
        <dbReference type="ChEBI" id="CHEBI:29108"/>
    </cofactor>
    <text evidence="9 12">Binds 2 calcium ions per subunit.</text>
</comment>
<comment type="similarity">
    <text evidence="1 12">Belongs to the peroxidase family. Ligninase subfamily.</text>
</comment>
<dbReference type="EMBL" id="ML996132">
    <property type="protein sequence ID" value="KAF2735789.1"/>
    <property type="molecule type" value="Genomic_DNA"/>
</dbReference>
<accession>A0A9P4QZL1</accession>
<comment type="caution">
    <text evidence="15">The sequence shown here is derived from an EMBL/GenBank/DDBJ whole genome shotgun (WGS) entry which is preliminary data.</text>
</comment>
<evidence type="ECO:0000256" key="5">
    <source>
        <dbReference type="ARBA" id="ARBA00023002"/>
    </source>
</evidence>
<reference evidence="15" key="1">
    <citation type="journal article" date="2020" name="Stud. Mycol.">
        <title>101 Dothideomycetes genomes: a test case for predicting lifestyles and emergence of pathogens.</title>
        <authorList>
            <person name="Haridas S."/>
            <person name="Albert R."/>
            <person name="Binder M."/>
            <person name="Bloem J."/>
            <person name="Labutti K."/>
            <person name="Salamov A."/>
            <person name="Andreopoulos B."/>
            <person name="Baker S."/>
            <person name="Barry K."/>
            <person name="Bills G."/>
            <person name="Bluhm B."/>
            <person name="Cannon C."/>
            <person name="Castanera R."/>
            <person name="Culley D."/>
            <person name="Daum C."/>
            <person name="Ezra D."/>
            <person name="Gonzalez J."/>
            <person name="Henrissat B."/>
            <person name="Kuo A."/>
            <person name="Liang C."/>
            <person name="Lipzen A."/>
            <person name="Lutzoni F."/>
            <person name="Magnuson J."/>
            <person name="Mondo S."/>
            <person name="Nolan M."/>
            <person name="Ohm R."/>
            <person name="Pangilinan J."/>
            <person name="Park H.-J."/>
            <person name="Ramirez L."/>
            <person name="Alfaro M."/>
            <person name="Sun H."/>
            <person name="Tritt A."/>
            <person name="Yoshinaga Y."/>
            <person name="Zwiers L.-H."/>
            <person name="Turgeon B."/>
            <person name="Goodwin S."/>
            <person name="Spatafora J."/>
            <person name="Crous P."/>
            <person name="Grigoriev I."/>
        </authorList>
    </citation>
    <scope>NUCLEOTIDE SEQUENCE</scope>
    <source>
        <strain evidence="15">CBS 125425</strain>
    </source>
</reference>
<dbReference type="PROSITE" id="PS00436">
    <property type="entry name" value="PEROXIDASE_2"/>
    <property type="match status" value="1"/>
</dbReference>
<evidence type="ECO:0000313" key="15">
    <source>
        <dbReference type="EMBL" id="KAF2735789.1"/>
    </source>
</evidence>
<name>A0A9P4QZL1_9PLEO</name>
<dbReference type="InterPro" id="IPR001621">
    <property type="entry name" value="Ligninase"/>
</dbReference>
<feature type="active site" description="Proton acceptor" evidence="8">
    <location>
        <position position="75"/>
    </location>
</feature>
<dbReference type="InterPro" id="IPR010255">
    <property type="entry name" value="Haem_peroxidase_sf"/>
</dbReference>
<evidence type="ECO:0000256" key="13">
    <source>
        <dbReference type="SAM" id="SignalP"/>
    </source>
</evidence>
<keyword evidence="16" id="KW-1185">Reference proteome</keyword>
<dbReference type="InterPro" id="IPR002016">
    <property type="entry name" value="Haem_peroxidase"/>
</dbReference>
<evidence type="ECO:0000256" key="4">
    <source>
        <dbReference type="ARBA" id="ARBA00022723"/>
    </source>
</evidence>
<dbReference type="GO" id="GO:0004601">
    <property type="term" value="F:peroxidase activity"/>
    <property type="evidence" value="ECO:0007669"/>
    <property type="project" value="UniProtKB-KW"/>
</dbReference>
<dbReference type="SUPFAM" id="SSF48113">
    <property type="entry name" value="Heme-dependent peroxidases"/>
    <property type="match status" value="1"/>
</dbReference>
<dbReference type="Proteomes" id="UP000799444">
    <property type="component" value="Unassembled WGS sequence"/>
</dbReference>
<dbReference type="GO" id="GO:0034599">
    <property type="term" value="P:cellular response to oxidative stress"/>
    <property type="evidence" value="ECO:0007669"/>
    <property type="project" value="InterPro"/>
</dbReference>
<feature type="binding site" description="axial binding residue" evidence="9">
    <location>
        <position position="194"/>
    </location>
    <ligand>
        <name>heme b</name>
        <dbReference type="ChEBI" id="CHEBI:60344"/>
    </ligand>
    <ligandPart>
        <name>Fe</name>
        <dbReference type="ChEBI" id="CHEBI:18248"/>
    </ligandPart>
</feature>
<evidence type="ECO:0000256" key="9">
    <source>
        <dbReference type="PIRSR" id="PIRSR601621-2"/>
    </source>
</evidence>
<dbReference type="InterPro" id="IPR044831">
    <property type="entry name" value="Ccp1-like"/>
</dbReference>
<keyword evidence="6 9" id="KW-0408">Iron</keyword>
<dbReference type="OrthoDB" id="2113341at2759"/>
<feature type="binding site" evidence="9">
    <location>
        <position position="89"/>
    </location>
    <ligand>
        <name>Ca(2+)</name>
        <dbReference type="ChEBI" id="CHEBI:29108"/>
        <label>1</label>
    </ligand>
</feature>
<evidence type="ECO:0000256" key="12">
    <source>
        <dbReference type="RuleBase" id="RU363051"/>
    </source>
</evidence>
<dbReference type="Pfam" id="PF00141">
    <property type="entry name" value="peroxidase"/>
    <property type="match status" value="1"/>
</dbReference>
<feature type="binding site" evidence="9">
    <location>
        <position position="195"/>
    </location>
    <ligand>
        <name>Ca(2+)</name>
        <dbReference type="ChEBI" id="CHEBI:29108"/>
        <label>2</label>
    </ligand>
</feature>
<keyword evidence="3 9" id="KW-0349">Heme</keyword>
<feature type="site" description="Transition state stabilizer" evidence="10">
    <location>
        <position position="71"/>
    </location>
</feature>
<dbReference type="PRINTS" id="PR00458">
    <property type="entry name" value="PEROXIDASE"/>
</dbReference>
<keyword evidence="7" id="KW-0325">Glycoprotein</keyword>
<keyword evidence="9 12" id="KW-0106">Calcium</keyword>
<feature type="chain" id="PRO_5040512248" description="Peroxidase" evidence="13">
    <location>
        <begin position="16"/>
        <end position="311"/>
    </location>
</feature>
<protein>
    <recommendedName>
        <fullName evidence="12">Peroxidase</fullName>
        <ecNumber evidence="12">1.11.1.-</ecNumber>
    </recommendedName>
</protein>
<keyword evidence="11" id="KW-1015">Disulfide bond</keyword>
<feature type="binding site" evidence="9">
    <location>
        <position position="219"/>
    </location>
    <ligand>
        <name>Ca(2+)</name>
        <dbReference type="ChEBI" id="CHEBI:29108"/>
        <label>2</label>
    </ligand>
</feature>
<feature type="binding site" evidence="9">
    <location>
        <position position="91"/>
    </location>
    <ligand>
        <name>Ca(2+)</name>
        <dbReference type="ChEBI" id="CHEBI:29108"/>
        <label>1</label>
    </ligand>
</feature>
<comment type="cofactor">
    <cofactor evidence="9">
        <name>heme b</name>
        <dbReference type="ChEBI" id="CHEBI:60344"/>
    </cofactor>
    <text evidence="9">Binds 1 heme b (iron(II)-protoporphyrin IX) group per subunit.</text>
</comment>
<keyword evidence="4 9" id="KW-0479">Metal-binding</keyword>
<feature type="domain" description="Plant heme peroxidase family profile" evidence="14">
    <location>
        <begin position="66"/>
        <end position="195"/>
    </location>
</feature>
<evidence type="ECO:0000256" key="6">
    <source>
        <dbReference type="ARBA" id="ARBA00023004"/>
    </source>
</evidence>
<feature type="signal peptide" evidence="13">
    <location>
        <begin position="1"/>
        <end position="15"/>
    </location>
</feature>
<dbReference type="EC" id="1.11.1.-" evidence="12"/>
<dbReference type="Gene3D" id="1.10.420.10">
    <property type="entry name" value="Peroxidase, domain 2"/>
    <property type="match status" value="1"/>
</dbReference>
<dbReference type="GO" id="GO:0020037">
    <property type="term" value="F:heme binding"/>
    <property type="evidence" value="ECO:0007669"/>
    <property type="project" value="UniProtKB-UniRule"/>
</dbReference>
<dbReference type="PRINTS" id="PR00462">
    <property type="entry name" value="LIGNINASE"/>
</dbReference>
<dbReference type="PROSITE" id="PS50873">
    <property type="entry name" value="PEROXIDASE_4"/>
    <property type="match status" value="1"/>
</dbReference>
<dbReference type="PANTHER" id="PTHR31356">
    <property type="entry name" value="THYLAKOID LUMENAL 29 KDA PROTEIN, CHLOROPLASTIC-RELATED"/>
    <property type="match status" value="1"/>
</dbReference>
<evidence type="ECO:0000256" key="8">
    <source>
        <dbReference type="PIRSR" id="PIRSR601621-1"/>
    </source>
</evidence>
<feature type="binding site" evidence="9">
    <location>
        <position position="214"/>
    </location>
    <ligand>
        <name>Ca(2+)</name>
        <dbReference type="ChEBI" id="CHEBI:29108"/>
        <label>2</label>
    </ligand>
</feature>